<dbReference type="KEGG" id="iho:Igni_1331"/>
<evidence type="ECO:0000313" key="6">
    <source>
        <dbReference type="EMBL" id="ABU82507.1"/>
    </source>
</evidence>
<dbReference type="InterPro" id="IPR023267">
    <property type="entry name" value="RCMT"/>
</dbReference>
<gene>
    <name evidence="6" type="ordered locus">Igni_1331</name>
</gene>
<dbReference type="InterPro" id="IPR029063">
    <property type="entry name" value="SAM-dependent_MTases_sf"/>
</dbReference>
<dbReference type="GO" id="GO:0001510">
    <property type="term" value="P:RNA methylation"/>
    <property type="evidence" value="ECO:0007669"/>
    <property type="project" value="InterPro"/>
</dbReference>
<dbReference type="GO" id="GO:0003723">
    <property type="term" value="F:RNA binding"/>
    <property type="evidence" value="ECO:0007669"/>
    <property type="project" value="UniProtKB-KW"/>
</dbReference>
<dbReference type="CDD" id="cd02440">
    <property type="entry name" value="AdoMet_MTases"/>
    <property type="match status" value="1"/>
</dbReference>
<dbReference type="eggNOG" id="arCOG00975">
    <property type="taxonomic scope" value="Archaea"/>
</dbReference>
<evidence type="ECO:0000256" key="2">
    <source>
        <dbReference type="ARBA" id="ARBA00022679"/>
    </source>
</evidence>
<accession>A8AC55</accession>
<dbReference type="SUPFAM" id="SSF53335">
    <property type="entry name" value="S-adenosyl-L-methionine-dependent methyltransferases"/>
    <property type="match status" value="1"/>
</dbReference>
<dbReference type="PhylomeDB" id="A8AC55"/>
<evidence type="ECO:0000256" key="3">
    <source>
        <dbReference type="ARBA" id="ARBA00022691"/>
    </source>
</evidence>
<evidence type="ECO:0000256" key="1">
    <source>
        <dbReference type="ARBA" id="ARBA00022603"/>
    </source>
</evidence>
<name>A8AC55_IGNH4</name>
<dbReference type="Proteomes" id="UP000000262">
    <property type="component" value="Chromosome"/>
</dbReference>
<dbReference type="HOGENOM" id="CLU_641948_0_0_2"/>
<dbReference type="Pfam" id="PF01189">
    <property type="entry name" value="Methyltr_RsmB-F"/>
    <property type="match status" value="1"/>
</dbReference>
<evidence type="ECO:0000313" key="7">
    <source>
        <dbReference type="Proteomes" id="UP000000262"/>
    </source>
</evidence>
<dbReference type="PROSITE" id="PS51686">
    <property type="entry name" value="SAM_MT_RSMB_NOP"/>
    <property type="match status" value="1"/>
</dbReference>
<proteinExistence type="predicted"/>
<dbReference type="InterPro" id="IPR049560">
    <property type="entry name" value="MeTrfase_RsmB-F_NOP2_cat"/>
</dbReference>
<dbReference type="PANTHER" id="PTHR22807">
    <property type="entry name" value="NOP2 YEAST -RELATED NOL1/NOP2/FMU SUN DOMAIN-CONTAINING"/>
    <property type="match status" value="1"/>
</dbReference>
<dbReference type="PRINTS" id="PR02008">
    <property type="entry name" value="RCMTFAMILY"/>
</dbReference>
<dbReference type="GO" id="GO:0008173">
    <property type="term" value="F:RNA methyltransferase activity"/>
    <property type="evidence" value="ECO:0007669"/>
    <property type="project" value="InterPro"/>
</dbReference>
<dbReference type="Gene3D" id="3.40.50.150">
    <property type="entry name" value="Vaccinia Virus protein VP39"/>
    <property type="match status" value="1"/>
</dbReference>
<sequence>MSYWGPYTVARRLSERPVPLEVIAARALARASKGYSLKGYLEKAYKKYKLPDPVRPALVGMISDVARRWMLLSRALGLSYERPKASFDYWFKVVIAYQALFRKVKPGKLWWAFKRFPRDLYEELLKAGPEDYLAGLGGEERERVYRSVAKWAWEELKKFTDPKEFVDALDHPEGFWVRIRDPGAVPELKRLYEVEEGPFDDSLYLRGPKRLVLKSGLHPKKVVIMELASMSVAHLAKGVRALDLTAAPGGKSLHLSDRGFIVISNDLDPRRFAFDVEKVVSDARLPAFRKAFDTVVLDPDCSGIGRLGSPETRILLPFINKNKMSEYQRELIKGMLSLAKRGTRLIYTTCTITYEENEAHSELFEEVAEPVEVEVGAPRGRRGWRWFLPQLHKTIGFTLGVFEVG</sequence>
<keyword evidence="2" id="KW-0808">Transferase</keyword>
<keyword evidence="3" id="KW-0949">S-adenosyl-L-methionine</keyword>
<evidence type="ECO:0000256" key="4">
    <source>
        <dbReference type="ARBA" id="ARBA00022884"/>
    </source>
</evidence>
<keyword evidence="1" id="KW-0489">Methyltransferase</keyword>
<feature type="domain" description="SAM-dependent MTase RsmB/NOP-type" evidence="5">
    <location>
        <begin position="292"/>
        <end position="405"/>
    </location>
</feature>
<keyword evidence="7" id="KW-1185">Reference proteome</keyword>
<protein>
    <submittedName>
        <fullName evidence="6">Fmu (Sun) domain protein</fullName>
    </submittedName>
</protein>
<evidence type="ECO:0000259" key="5">
    <source>
        <dbReference type="PROSITE" id="PS51686"/>
    </source>
</evidence>
<dbReference type="PANTHER" id="PTHR22807:SF30">
    <property type="entry name" value="28S RRNA (CYTOSINE(4447)-C(5))-METHYLTRANSFERASE-RELATED"/>
    <property type="match status" value="1"/>
</dbReference>
<organism evidence="6 7">
    <name type="scientific">Ignicoccus hospitalis (strain KIN4/I / DSM 18386 / JCM 14125)</name>
    <dbReference type="NCBI Taxonomy" id="453591"/>
    <lineage>
        <taxon>Archaea</taxon>
        <taxon>Thermoproteota</taxon>
        <taxon>Thermoprotei</taxon>
        <taxon>Desulfurococcales</taxon>
        <taxon>Desulfurococcaceae</taxon>
        <taxon>Ignicoccus</taxon>
    </lineage>
</organism>
<dbReference type="STRING" id="453591.Igni_1331"/>
<dbReference type="EMBL" id="CP000816">
    <property type="protein sequence ID" value="ABU82507.1"/>
    <property type="molecule type" value="Genomic_DNA"/>
</dbReference>
<dbReference type="InterPro" id="IPR001678">
    <property type="entry name" value="MeTrfase_RsmB-F_NOP2_dom"/>
</dbReference>
<dbReference type="AlphaFoldDB" id="A8AC55"/>
<keyword evidence="4" id="KW-0694">RNA-binding</keyword>
<reference evidence="6 7" key="1">
    <citation type="journal article" date="2008" name="Genome Biol.">
        <title>A genomic analysis of the archaeal system Ignicoccus hospitalis-Nanoarchaeum equitans.</title>
        <authorList>
            <person name="Podar M."/>
            <person name="Anderson I."/>
            <person name="Makarova K.S."/>
            <person name="Elkins J.G."/>
            <person name="Ivanova N."/>
            <person name="Wall M.A."/>
            <person name="Lykidis A."/>
            <person name="Mavromatis K."/>
            <person name="Sun H."/>
            <person name="Hudson M.E."/>
            <person name="Chen W."/>
            <person name="Deciu C."/>
            <person name="Hutchison D."/>
            <person name="Eads J.R."/>
            <person name="Anderson A."/>
            <person name="Fernandes F."/>
            <person name="Szeto E."/>
            <person name="Lapidus A."/>
            <person name="Kyrpides N.C."/>
            <person name="Saier M.H.Jr."/>
            <person name="Richardson P.M."/>
            <person name="Rachel R."/>
            <person name="Huber H."/>
            <person name="Eisen J.A."/>
            <person name="Koonin E.V."/>
            <person name="Keller M."/>
            <person name="Stetter K.O."/>
        </authorList>
    </citation>
    <scope>NUCLEOTIDE SEQUENCE [LARGE SCALE GENOMIC DNA]</scope>
    <source>
        <strain evidence="7">KIN4/I / DSM 18386 / JCM 14125</strain>
    </source>
</reference>